<accession>A0A1Z4GK41</accession>
<dbReference type="AlphaFoldDB" id="A0A1Z4GK41"/>
<dbReference type="OrthoDB" id="467124at2"/>
<gene>
    <name evidence="1" type="ORF">NIES21_35800</name>
</gene>
<organism evidence="1 2">
    <name type="scientific">Anabaenopsis circularis NIES-21</name>
    <dbReference type="NCBI Taxonomy" id="1085406"/>
    <lineage>
        <taxon>Bacteria</taxon>
        <taxon>Bacillati</taxon>
        <taxon>Cyanobacteriota</taxon>
        <taxon>Cyanophyceae</taxon>
        <taxon>Nostocales</taxon>
        <taxon>Nodulariaceae</taxon>
        <taxon>Anabaenopsis</taxon>
    </lineage>
</organism>
<dbReference type="EMBL" id="AP018174">
    <property type="protein sequence ID" value="BAY17738.1"/>
    <property type="molecule type" value="Genomic_DNA"/>
</dbReference>
<reference evidence="1 2" key="1">
    <citation type="submission" date="2017-06" db="EMBL/GenBank/DDBJ databases">
        <title>Genome sequencing of cyanobaciteial culture collection at National Institute for Environmental Studies (NIES).</title>
        <authorList>
            <person name="Hirose Y."/>
            <person name="Shimura Y."/>
            <person name="Fujisawa T."/>
            <person name="Nakamura Y."/>
            <person name="Kawachi M."/>
        </authorList>
    </citation>
    <scope>NUCLEOTIDE SEQUENCE [LARGE SCALE GENOMIC DNA]</scope>
    <source>
        <strain evidence="1 2">NIES-21</strain>
    </source>
</reference>
<evidence type="ECO:0000313" key="2">
    <source>
        <dbReference type="Proteomes" id="UP000218287"/>
    </source>
</evidence>
<name>A0A1Z4GK41_9CYAN</name>
<evidence type="ECO:0008006" key="3">
    <source>
        <dbReference type="Google" id="ProtNLM"/>
    </source>
</evidence>
<dbReference type="Proteomes" id="UP000218287">
    <property type="component" value="Chromosome"/>
</dbReference>
<sequence length="75" mass="8488">MNLQMYELKETATQLLAAMLSNPHIYPQVSDEGGYGKMEQQLMIVAVEMAESLIQHINHTHLQSEPELNSQNESC</sequence>
<proteinExistence type="predicted"/>
<protein>
    <recommendedName>
        <fullName evidence="3">Late competence development protein ComFB</fullName>
    </recommendedName>
</protein>
<keyword evidence="2" id="KW-1185">Reference proteome</keyword>
<evidence type="ECO:0000313" key="1">
    <source>
        <dbReference type="EMBL" id="BAY17738.1"/>
    </source>
</evidence>